<dbReference type="Proteomes" id="UP000077069">
    <property type="component" value="Unassembled WGS sequence"/>
</dbReference>
<dbReference type="Pfam" id="PF00689">
    <property type="entry name" value="Cation_ATPase_C"/>
    <property type="match status" value="1"/>
</dbReference>
<keyword evidence="1" id="KW-1133">Transmembrane helix</keyword>
<dbReference type="EMBL" id="KV441560">
    <property type="protein sequence ID" value="OAG00191.1"/>
    <property type="molecule type" value="Genomic_DNA"/>
</dbReference>
<feature type="domain" description="Cation-transporting P-type ATPase C-terminal" evidence="2">
    <location>
        <begin position="1"/>
        <end position="113"/>
    </location>
</feature>
<evidence type="ECO:0000256" key="1">
    <source>
        <dbReference type="SAM" id="Phobius"/>
    </source>
</evidence>
<dbReference type="RefSeq" id="XP_018030556.1">
    <property type="nucleotide sequence ID" value="XM_018181635.1"/>
</dbReference>
<dbReference type="SUPFAM" id="SSF81665">
    <property type="entry name" value="Calcium ATPase, transmembrane domain M"/>
    <property type="match status" value="1"/>
</dbReference>
<dbReference type="InterPro" id="IPR023298">
    <property type="entry name" value="ATPase_P-typ_TM_dom_sf"/>
</dbReference>
<accession>A0A177BYZ8</accession>
<proteinExistence type="predicted"/>
<dbReference type="InParanoid" id="A0A177BYZ8"/>
<dbReference type="STRING" id="1460663.A0A177BYZ8"/>
<keyword evidence="4" id="KW-1185">Reference proteome</keyword>
<feature type="transmembrane region" description="Helical" evidence="1">
    <location>
        <begin position="79"/>
        <end position="98"/>
    </location>
</feature>
<dbReference type="AlphaFoldDB" id="A0A177BYZ8"/>
<evidence type="ECO:0000313" key="3">
    <source>
        <dbReference type="EMBL" id="OAG00191.1"/>
    </source>
</evidence>
<dbReference type="OrthoDB" id="4524886at2759"/>
<sequence>MPQMDLGMNGAEPNVMSRPPHILKTGVFNLELIVDMVVYGSWMATLCLASFVFVAYGFGNGDLGKNCNNSHSERCYLVFRARATTFVCLNSFALFLAWEMVNFRRSFFRQKPRCTGYRCCYVFYSWWEDSRSSLFLFWAIIAGFHEGITWEWGVFLVKAALFFAECEAWKWAKHVFFRRRAKKQRGGDSLDDRRYFDMPITVNSIFDTTLSKQQQ</sequence>
<dbReference type="Gene3D" id="1.20.1110.10">
    <property type="entry name" value="Calcium-transporting ATPase, transmembrane domain"/>
    <property type="match status" value="1"/>
</dbReference>
<keyword evidence="1" id="KW-0472">Membrane</keyword>
<name>A0A177BYZ8_9PLEO</name>
<reference evidence="3 4" key="1">
    <citation type="submission" date="2016-05" db="EMBL/GenBank/DDBJ databases">
        <title>Comparative analysis of secretome profiles of manganese(II)-oxidizing ascomycete fungi.</title>
        <authorList>
            <consortium name="DOE Joint Genome Institute"/>
            <person name="Zeiner C.A."/>
            <person name="Purvine S.O."/>
            <person name="Zink E.M."/>
            <person name="Wu S."/>
            <person name="Pasa-Tolic L."/>
            <person name="Chaput D.L."/>
            <person name="Haridas S."/>
            <person name="Grigoriev I.V."/>
            <person name="Santelli C.M."/>
            <person name="Hansel C.M."/>
        </authorList>
    </citation>
    <scope>NUCLEOTIDE SEQUENCE [LARGE SCALE GENOMIC DNA]</scope>
    <source>
        <strain evidence="3 4">AP3s5-JAC2a</strain>
    </source>
</reference>
<keyword evidence="1" id="KW-0812">Transmembrane</keyword>
<gene>
    <name evidence="3" type="ORF">CC84DRAFT_1199704</name>
</gene>
<organism evidence="3 4">
    <name type="scientific">Paraphaeosphaeria sporulosa</name>
    <dbReference type="NCBI Taxonomy" id="1460663"/>
    <lineage>
        <taxon>Eukaryota</taxon>
        <taxon>Fungi</taxon>
        <taxon>Dikarya</taxon>
        <taxon>Ascomycota</taxon>
        <taxon>Pezizomycotina</taxon>
        <taxon>Dothideomycetes</taxon>
        <taxon>Pleosporomycetidae</taxon>
        <taxon>Pleosporales</taxon>
        <taxon>Massarineae</taxon>
        <taxon>Didymosphaeriaceae</taxon>
        <taxon>Paraphaeosphaeria</taxon>
    </lineage>
</organism>
<protein>
    <submittedName>
        <fullName evidence="3">Calcium ATPase</fullName>
    </submittedName>
</protein>
<evidence type="ECO:0000259" key="2">
    <source>
        <dbReference type="Pfam" id="PF00689"/>
    </source>
</evidence>
<evidence type="ECO:0000313" key="4">
    <source>
        <dbReference type="Proteomes" id="UP000077069"/>
    </source>
</evidence>
<feature type="transmembrane region" description="Helical" evidence="1">
    <location>
        <begin position="135"/>
        <end position="164"/>
    </location>
</feature>
<dbReference type="InterPro" id="IPR006068">
    <property type="entry name" value="ATPase_P-typ_cation-transptr_C"/>
</dbReference>
<feature type="transmembrane region" description="Helical" evidence="1">
    <location>
        <begin position="36"/>
        <end position="58"/>
    </location>
</feature>
<dbReference type="GeneID" id="28765121"/>